<keyword evidence="2" id="KW-1185">Reference proteome</keyword>
<sequence length="32" mass="3806">MIVSFFLDAAKVILFFNYTTKLLQKSSEKFQF</sequence>
<dbReference type="AlphaFoldDB" id="E4T4M8"/>
<dbReference type="STRING" id="694427.Palpr_1526"/>
<evidence type="ECO:0000313" key="1">
    <source>
        <dbReference type="EMBL" id="ADQ79672.1"/>
    </source>
</evidence>
<accession>E4T4M8</accession>
<dbReference type="Proteomes" id="UP000008718">
    <property type="component" value="Chromosome"/>
</dbReference>
<name>E4T4M8_PALPW</name>
<gene>
    <name evidence="1" type="ordered locus">Palpr_1526</name>
</gene>
<evidence type="ECO:0000313" key="2">
    <source>
        <dbReference type="Proteomes" id="UP000008718"/>
    </source>
</evidence>
<reference key="1">
    <citation type="submission" date="2010-11" db="EMBL/GenBank/DDBJ databases">
        <title>The complete genome of Paludibacter propionicigenes DSM 17365.</title>
        <authorList>
            <consortium name="US DOE Joint Genome Institute (JGI-PGF)"/>
            <person name="Lucas S."/>
            <person name="Copeland A."/>
            <person name="Lapidus A."/>
            <person name="Bruce D."/>
            <person name="Goodwin L."/>
            <person name="Pitluck S."/>
            <person name="Kyrpides N."/>
            <person name="Mavromatis K."/>
            <person name="Ivanova N."/>
            <person name="Munk A.C."/>
            <person name="Brettin T."/>
            <person name="Detter J.C."/>
            <person name="Han C."/>
            <person name="Tapia R."/>
            <person name="Land M."/>
            <person name="Hauser L."/>
            <person name="Markowitz V."/>
            <person name="Cheng J.-F."/>
            <person name="Hugenholtz P."/>
            <person name="Woyke T."/>
            <person name="Wu D."/>
            <person name="Gronow S."/>
            <person name="Wellnitz S."/>
            <person name="Brambilla E."/>
            <person name="Klenk H.-P."/>
            <person name="Eisen J.A."/>
        </authorList>
    </citation>
    <scope>NUCLEOTIDE SEQUENCE</scope>
    <source>
        <strain>WB4</strain>
    </source>
</reference>
<dbReference type="KEGG" id="ppn:Palpr_1526"/>
<dbReference type="HOGENOM" id="CLU_3390588_0_0_10"/>
<proteinExistence type="predicted"/>
<dbReference type="EMBL" id="CP002345">
    <property type="protein sequence ID" value="ADQ79672.1"/>
    <property type="molecule type" value="Genomic_DNA"/>
</dbReference>
<protein>
    <submittedName>
        <fullName evidence="1">Uncharacterized protein</fullName>
    </submittedName>
</protein>
<organism evidence="1 2">
    <name type="scientific">Paludibacter propionicigenes (strain DSM 17365 / JCM 13257 / WB4)</name>
    <dbReference type="NCBI Taxonomy" id="694427"/>
    <lineage>
        <taxon>Bacteria</taxon>
        <taxon>Pseudomonadati</taxon>
        <taxon>Bacteroidota</taxon>
        <taxon>Bacteroidia</taxon>
        <taxon>Bacteroidales</taxon>
        <taxon>Paludibacteraceae</taxon>
        <taxon>Paludibacter</taxon>
    </lineage>
</organism>
<reference evidence="1 2" key="2">
    <citation type="journal article" date="2011" name="Stand. Genomic Sci.">
        <title>Complete genome sequence of Paludibacter propionicigenes type strain (WB4).</title>
        <authorList>
            <person name="Gronow S."/>
            <person name="Munk C."/>
            <person name="Lapidus A."/>
            <person name="Nolan M."/>
            <person name="Lucas S."/>
            <person name="Hammon N."/>
            <person name="Deshpande S."/>
            <person name="Cheng J.F."/>
            <person name="Tapia R."/>
            <person name="Han C."/>
            <person name="Goodwin L."/>
            <person name="Pitluck S."/>
            <person name="Liolios K."/>
            <person name="Ivanova N."/>
            <person name="Mavromatis K."/>
            <person name="Mikhailova N."/>
            <person name="Pati A."/>
            <person name="Chen A."/>
            <person name="Palaniappan K."/>
            <person name="Land M."/>
            <person name="Hauser L."/>
            <person name="Chang Y.J."/>
            <person name="Jeffries C.D."/>
            <person name="Brambilla E."/>
            <person name="Rohde M."/>
            <person name="Goker M."/>
            <person name="Detter J.C."/>
            <person name="Woyke T."/>
            <person name="Bristow J."/>
            <person name="Eisen J.A."/>
            <person name="Markowitz V."/>
            <person name="Hugenholtz P."/>
            <person name="Kyrpides N.C."/>
            <person name="Klenk H.P."/>
        </authorList>
    </citation>
    <scope>NUCLEOTIDE SEQUENCE [LARGE SCALE GENOMIC DNA]</scope>
    <source>
        <strain evidence="2">DSM 17365 / JCM 13257 / WB4</strain>
    </source>
</reference>